<evidence type="ECO:0000256" key="1">
    <source>
        <dbReference type="ARBA" id="ARBA00008857"/>
    </source>
</evidence>
<sequence length="296" mass="33173">MTTFQDVAEAWIASREHCVGSLGRIQFWVEEFGDQPIDAITEDAVDQALVRLAKRGKLKAGRGSARRAVPTGKPLAGSTINRFISTLSGIFKYARRVRALPRSHTPPTRGIEKAPEPVDPEKYFRPEEVDKLMAVARVVDQKWRKLPALIILGFHTGLRVGNLLDLKWEDVDLDERTLSVATTKNGRPHIAALTDRCITELQKLPAGSPSDLVFRSYRTDKPFNYRDLWQKVCDEAGFEGRTFHWLRHGCGSALASAGVSQAQIMQVMGHRTLVASARYMHSNVEDRRAVVGRVFQ</sequence>
<dbReference type="PANTHER" id="PTHR30349">
    <property type="entry name" value="PHAGE INTEGRASE-RELATED"/>
    <property type="match status" value="1"/>
</dbReference>
<feature type="domain" description="Core-binding (CB)" evidence="7">
    <location>
        <begin position="2"/>
        <end position="95"/>
    </location>
</feature>
<evidence type="ECO:0000256" key="5">
    <source>
        <dbReference type="PROSITE-ProRule" id="PRU01248"/>
    </source>
</evidence>
<evidence type="ECO:0000313" key="9">
    <source>
        <dbReference type="Proteomes" id="UP000004699"/>
    </source>
</evidence>
<dbReference type="HOGENOM" id="CLU_939421_0_0_6"/>
<dbReference type="SUPFAM" id="SSF56349">
    <property type="entry name" value="DNA breaking-rejoining enzymes"/>
    <property type="match status" value="1"/>
</dbReference>
<dbReference type="GO" id="GO:0003677">
    <property type="term" value="F:DNA binding"/>
    <property type="evidence" value="ECO:0007669"/>
    <property type="project" value="UniProtKB-UniRule"/>
</dbReference>
<protein>
    <submittedName>
        <fullName evidence="8">Site-specific recombinase, phage integrase family</fullName>
    </submittedName>
</protein>
<dbReference type="GO" id="GO:0006310">
    <property type="term" value="P:DNA recombination"/>
    <property type="evidence" value="ECO:0007669"/>
    <property type="project" value="UniProtKB-KW"/>
</dbReference>
<dbReference type="EMBL" id="DS999411">
    <property type="protein sequence ID" value="EED34318.1"/>
    <property type="molecule type" value="Genomic_DNA"/>
</dbReference>
<evidence type="ECO:0000259" key="6">
    <source>
        <dbReference type="PROSITE" id="PS51898"/>
    </source>
</evidence>
<name>B8KTC0_9GAMM</name>
<organism evidence="8 9">
    <name type="scientific">Luminiphilus syltensis NOR5-1B</name>
    <dbReference type="NCBI Taxonomy" id="565045"/>
    <lineage>
        <taxon>Bacteria</taxon>
        <taxon>Pseudomonadati</taxon>
        <taxon>Pseudomonadota</taxon>
        <taxon>Gammaproteobacteria</taxon>
        <taxon>Cellvibrionales</taxon>
        <taxon>Halieaceae</taxon>
        <taxon>Luminiphilus</taxon>
    </lineage>
</organism>
<evidence type="ECO:0000256" key="2">
    <source>
        <dbReference type="ARBA" id="ARBA00022908"/>
    </source>
</evidence>
<dbReference type="Pfam" id="PF00589">
    <property type="entry name" value="Phage_integrase"/>
    <property type="match status" value="1"/>
</dbReference>
<dbReference type="STRING" id="565045.NOR51B_255"/>
<keyword evidence="4" id="KW-0233">DNA recombination</keyword>
<dbReference type="OrthoDB" id="9795573at2"/>
<dbReference type="Gene3D" id="1.10.443.10">
    <property type="entry name" value="Intergrase catalytic core"/>
    <property type="match status" value="1"/>
</dbReference>
<feature type="domain" description="Tyr recombinase" evidence="6">
    <location>
        <begin position="119"/>
        <end position="292"/>
    </location>
</feature>
<dbReference type="InterPro" id="IPR050090">
    <property type="entry name" value="Tyrosine_recombinase_XerCD"/>
</dbReference>
<dbReference type="InterPro" id="IPR002104">
    <property type="entry name" value="Integrase_catalytic"/>
</dbReference>
<evidence type="ECO:0000256" key="4">
    <source>
        <dbReference type="ARBA" id="ARBA00023172"/>
    </source>
</evidence>
<dbReference type="InterPro" id="IPR011010">
    <property type="entry name" value="DNA_brk_join_enz"/>
</dbReference>
<evidence type="ECO:0000259" key="7">
    <source>
        <dbReference type="PROSITE" id="PS51900"/>
    </source>
</evidence>
<accession>B8KTC0</accession>
<gene>
    <name evidence="8" type="ORF">NOR51B_255</name>
</gene>
<dbReference type="InterPro" id="IPR010998">
    <property type="entry name" value="Integrase_recombinase_N"/>
</dbReference>
<comment type="similarity">
    <text evidence="1">Belongs to the 'phage' integrase family.</text>
</comment>
<dbReference type="PANTHER" id="PTHR30349:SF41">
    <property type="entry name" value="INTEGRASE_RECOMBINASE PROTEIN MJ0367-RELATED"/>
    <property type="match status" value="1"/>
</dbReference>
<dbReference type="eggNOG" id="COG0582">
    <property type="taxonomic scope" value="Bacteria"/>
</dbReference>
<dbReference type="CDD" id="cd00796">
    <property type="entry name" value="INT_Rci_Hp1_C"/>
    <property type="match status" value="1"/>
</dbReference>
<keyword evidence="2" id="KW-0229">DNA integration</keyword>
<reference evidence="9" key="1">
    <citation type="journal article" date="2013" name="BMC Microbiol.">
        <title>Taxonomy and evolution of bacteriochlorophyll a-containing members of the OM60/NOR5 clade of marine gammaproteobacteria: description of Luminiphilus syltensis gen. nov., sp. nov., reclassification of Haliea rubra as Pseudohaliea rubra gen. nov., comb. nov., and emendation of Chromatocurvus halotolerans.</title>
        <authorList>
            <person name="Spring S."/>
            <person name="Riedel T."/>
            <person name="Sproer C."/>
            <person name="Yan S."/>
            <person name="Harder J."/>
            <person name="Fuchs B.M."/>
        </authorList>
    </citation>
    <scope>NUCLEOTIDE SEQUENCE [LARGE SCALE GENOMIC DNA]</scope>
    <source>
        <strain evidence="9">NOR51-B</strain>
    </source>
</reference>
<dbReference type="Proteomes" id="UP000004699">
    <property type="component" value="Unassembled WGS sequence"/>
</dbReference>
<dbReference type="InterPro" id="IPR044068">
    <property type="entry name" value="CB"/>
</dbReference>
<dbReference type="RefSeq" id="WP_009019066.1">
    <property type="nucleotide sequence ID" value="NZ_DS999411.1"/>
</dbReference>
<dbReference type="PROSITE" id="PS51900">
    <property type="entry name" value="CB"/>
    <property type="match status" value="1"/>
</dbReference>
<dbReference type="PROSITE" id="PS51898">
    <property type="entry name" value="TYR_RECOMBINASE"/>
    <property type="match status" value="1"/>
</dbReference>
<keyword evidence="3 5" id="KW-0238">DNA-binding</keyword>
<dbReference type="GO" id="GO:0015074">
    <property type="term" value="P:DNA integration"/>
    <property type="evidence" value="ECO:0007669"/>
    <property type="project" value="UniProtKB-KW"/>
</dbReference>
<evidence type="ECO:0000256" key="3">
    <source>
        <dbReference type="ARBA" id="ARBA00023125"/>
    </source>
</evidence>
<dbReference type="Gene3D" id="1.10.150.130">
    <property type="match status" value="1"/>
</dbReference>
<dbReference type="AlphaFoldDB" id="B8KTC0"/>
<keyword evidence="9" id="KW-1185">Reference proteome</keyword>
<proteinExistence type="inferred from homology"/>
<evidence type="ECO:0000313" key="8">
    <source>
        <dbReference type="EMBL" id="EED34318.1"/>
    </source>
</evidence>
<dbReference type="InterPro" id="IPR013762">
    <property type="entry name" value="Integrase-like_cat_sf"/>
</dbReference>